<comment type="caution">
    <text evidence="2">The sequence shown here is derived from an EMBL/GenBank/DDBJ whole genome shotgun (WGS) entry which is preliminary data.</text>
</comment>
<sequence length="139" mass="15368">MSCILVSHVIAARHSMQAKKRKDRQHDNNQTDKIDDAVHGANSSSLSNLPSRYLFRREFKFESFFQTVPRPGFRAVRHHAEVTGSFSAHPKSEHRPAARNSPYAIPSTPGGDAEVVVLDASSHSYVAGFDPVAIDRSAQ</sequence>
<keyword evidence="3" id="KW-1185">Reference proteome</keyword>
<feature type="compositionally biased region" description="Basic and acidic residues" evidence="1">
    <location>
        <begin position="24"/>
        <end position="38"/>
    </location>
</feature>
<proteinExistence type="predicted"/>
<name>M5ELL3_9HYPH</name>
<accession>M5ELL3</accession>
<gene>
    <name evidence="2" type="ORF">MESS2_1620009</name>
</gene>
<dbReference type="EMBL" id="CAUM01000071">
    <property type="protein sequence ID" value="CCV05634.1"/>
    <property type="molecule type" value="Genomic_DNA"/>
</dbReference>
<dbReference type="AlphaFoldDB" id="M5ELL3"/>
<evidence type="ECO:0000313" key="2">
    <source>
        <dbReference type="EMBL" id="CCV05634.1"/>
    </source>
</evidence>
<dbReference type="STRING" id="1297569.MESS2_1620009"/>
<reference evidence="2 3" key="1">
    <citation type="submission" date="2013-02" db="EMBL/GenBank/DDBJ databases">
        <authorList>
            <person name="Genoscope - CEA"/>
        </authorList>
    </citation>
    <scope>NUCLEOTIDE SEQUENCE [LARGE SCALE GENOMIC DNA]</scope>
    <source>
        <strain evidence="2 3">STM 2683</strain>
    </source>
</reference>
<dbReference type="Proteomes" id="UP000012062">
    <property type="component" value="Unassembled WGS sequence"/>
</dbReference>
<organism evidence="2 3">
    <name type="scientific">Mesorhizobium metallidurans STM 2683</name>
    <dbReference type="NCBI Taxonomy" id="1297569"/>
    <lineage>
        <taxon>Bacteria</taxon>
        <taxon>Pseudomonadati</taxon>
        <taxon>Pseudomonadota</taxon>
        <taxon>Alphaproteobacteria</taxon>
        <taxon>Hyphomicrobiales</taxon>
        <taxon>Phyllobacteriaceae</taxon>
        <taxon>Mesorhizobium</taxon>
    </lineage>
</organism>
<feature type="region of interest" description="Disordered" evidence="1">
    <location>
        <begin position="14"/>
        <end position="46"/>
    </location>
</feature>
<protein>
    <submittedName>
        <fullName evidence="2">Uncharacterized protein</fullName>
    </submittedName>
</protein>
<evidence type="ECO:0000313" key="3">
    <source>
        <dbReference type="Proteomes" id="UP000012062"/>
    </source>
</evidence>
<feature type="region of interest" description="Disordered" evidence="1">
    <location>
        <begin position="85"/>
        <end position="106"/>
    </location>
</feature>
<evidence type="ECO:0000256" key="1">
    <source>
        <dbReference type="SAM" id="MobiDB-lite"/>
    </source>
</evidence>